<keyword evidence="4" id="KW-1185">Reference proteome</keyword>
<comment type="caution">
    <text evidence="3">The sequence shown here is derived from an EMBL/GenBank/DDBJ whole genome shotgun (WGS) entry which is preliminary data.</text>
</comment>
<sequence length="561" mass="64116">MSYAATLQPTMTTRAHVPIKPLSLLHGEPRVIWEEEEVSQMIVNEDLEYAVVGKFSYGWPDIHELRKIISKQCELKGDVNIGLLCNRYVLIRASRMEDYVNLLSKPIFYIAHRNWYYPMRTFKWDPFFDPLEETSIAVAWISLPALPPNLFGKETIFSIAAAVGKPLQVDTATSNKTRPSCARVKVEVDLMGEFPKRVNVGIKKKFGEIAAKWVTIRYDYLPKYCKNCKLQGHNENECFVLHPELYPKEEDVSEKEATAKEEMKKDRGQVNDEKGVEDTGKGKEKWHQENKTKNENRRGYQNKGGLTQRWNHKEKANEETNVIIGNKFDALTEEKGKDESKQQQNERDTTSMNSAGKEVMSKGPGKTKKWVEEIFGAQREEGELPVKSNKIEGATTEREDSVKESTQKNDKTREASIKIISKDTDTQDKNNVEEVKGKKEVSSKDDKSEQINVEEKPSDPPNADHTNLEGEGSSINKTDESTNEERELVSLRQMQEEPDKTFESRDEEEDENIMENIVEVSKDGDLSPRHIKELRTGMKINKLEGKVRSTRSSSARPPLSK</sequence>
<feature type="region of interest" description="Disordered" evidence="1">
    <location>
        <begin position="250"/>
        <end position="512"/>
    </location>
</feature>
<dbReference type="Proteomes" id="UP000826656">
    <property type="component" value="Unassembled WGS sequence"/>
</dbReference>
<dbReference type="InterPro" id="IPR040256">
    <property type="entry name" value="At4g02000-like"/>
</dbReference>
<evidence type="ECO:0000256" key="1">
    <source>
        <dbReference type="SAM" id="MobiDB-lite"/>
    </source>
</evidence>
<protein>
    <recommendedName>
        <fullName evidence="2">DUF4283 domain-containing protein</fullName>
    </recommendedName>
</protein>
<evidence type="ECO:0000313" key="3">
    <source>
        <dbReference type="EMBL" id="KAH0769994.1"/>
    </source>
</evidence>
<evidence type="ECO:0000259" key="2">
    <source>
        <dbReference type="Pfam" id="PF14111"/>
    </source>
</evidence>
<dbReference type="EMBL" id="JAIVGD010000011">
    <property type="protein sequence ID" value="KAH0769994.1"/>
    <property type="molecule type" value="Genomic_DNA"/>
</dbReference>
<feature type="compositionally biased region" description="Basic and acidic residues" evidence="1">
    <location>
        <begin position="330"/>
        <end position="349"/>
    </location>
</feature>
<proteinExistence type="predicted"/>
<evidence type="ECO:0000313" key="4">
    <source>
        <dbReference type="Proteomes" id="UP000826656"/>
    </source>
</evidence>
<reference evidence="3 4" key="1">
    <citation type="journal article" date="2021" name="bioRxiv">
        <title>Chromosome-scale and haplotype-resolved genome assembly of a tetraploid potato cultivar.</title>
        <authorList>
            <person name="Sun H."/>
            <person name="Jiao W.-B."/>
            <person name="Krause K."/>
            <person name="Campoy J.A."/>
            <person name="Goel M."/>
            <person name="Folz-Donahue K."/>
            <person name="Kukat C."/>
            <person name="Huettel B."/>
            <person name="Schneeberger K."/>
        </authorList>
    </citation>
    <scope>NUCLEOTIDE SEQUENCE [LARGE SCALE GENOMIC DNA]</scope>
    <source>
        <strain evidence="3">SolTubOtavaFocal</strain>
        <tissue evidence="3">Leaves</tissue>
    </source>
</reference>
<dbReference type="Pfam" id="PF14111">
    <property type="entry name" value="DUF4283"/>
    <property type="match status" value="1"/>
</dbReference>
<feature type="compositionally biased region" description="Basic and acidic residues" evidence="1">
    <location>
        <begin position="250"/>
        <end position="298"/>
    </location>
</feature>
<feature type="compositionally biased region" description="Basic and acidic residues" evidence="1">
    <location>
        <begin position="477"/>
        <end position="504"/>
    </location>
</feature>
<feature type="domain" description="DUF4283" evidence="2">
    <location>
        <begin position="44"/>
        <end position="131"/>
    </location>
</feature>
<accession>A0ABQ7VQJ1</accession>
<organism evidence="3 4">
    <name type="scientific">Solanum tuberosum</name>
    <name type="common">Potato</name>
    <dbReference type="NCBI Taxonomy" id="4113"/>
    <lineage>
        <taxon>Eukaryota</taxon>
        <taxon>Viridiplantae</taxon>
        <taxon>Streptophyta</taxon>
        <taxon>Embryophyta</taxon>
        <taxon>Tracheophyta</taxon>
        <taxon>Spermatophyta</taxon>
        <taxon>Magnoliopsida</taxon>
        <taxon>eudicotyledons</taxon>
        <taxon>Gunneridae</taxon>
        <taxon>Pentapetalae</taxon>
        <taxon>asterids</taxon>
        <taxon>lamiids</taxon>
        <taxon>Solanales</taxon>
        <taxon>Solanaceae</taxon>
        <taxon>Solanoideae</taxon>
        <taxon>Solaneae</taxon>
        <taxon>Solanum</taxon>
    </lineage>
</organism>
<dbReference type="InterPro" id="IPR025558">
    <property type="entry name" value="DUF4283"/>
</dbReference>
<dbReference type="PANTHER" id="PTHR31286">
    <property type="entry name" value="GLYCINE-RICH CELL WALL STRUCTURAL PROTEIN 1.8-LIKE"/>
    <property type="match status" value="1"/>
</dbReference>
<dbReference type="PANTHER" id="PTHR31286:SF179">
    <property type="entry name" value="RNASE H TYPE-1 DOMAIN-CONTAINING PROTEIN"/>
    <property type="match status" value="1"/>
</dbReference>
<gene>
    <name evidence="3" type="ORF">KY290_013975</name>
</gene>
<name>A0ABQ7VQJ1_SOLTU</name>
<feature type="compositionally biased region" description="Basic and acidic residues" evidence="1">
    <location>
        <begin position="395"/>
        <end position="458"/>
    </location>
</feature>